<feature type="chain" id="PRO_5044807180" evidence="1">
    <location>
        <begin position="37"/>
        <end position="111"/>
    </location>
</feature>
<proteinExistence type="predicted"/>
<feature type="non-terminal residue" evidence="2">
    <location>
        <position position="111"/>
    </location>
</feature>
<feature type="signal peptide" evidence="1">
    <location>
        <begin position="1"/>
        <end position="36"/>
    </location>
</feature>
<dbReference type="EMBL" id="JAMKFB020000016">
    <property type="protein sequence ID" value="KAL0172425.1"/>
    <property type="molecule type" value="Genomic_DNA"/>
</dbReference>
<dbReference type="Proteomes" id="UP001529510">
    <property type="component" value="Unassembled WGS sequence"/>
</dbReference>
<organism evidence="2 3">
    <name type="scientific">Cirrhinus mrigala</name>
    <name type="common">Mrigala</name>
    <dbReference type="NCBI Taxonomy" id="683832"/>
    <lineage>
        <taxon>Eukaryota</taxon>
        <taxon>Metazoa</taxon>
        <taxon>Chordata</taxon>
        <taxon>Craniata</taxon>
        <taxon>Vertebrata</taxon>
        <taxon>Euteleostomi</taxon>
        <taxon>Actinopterygii</taxon>
        <taxon>Neopterygii</taxon>
        <taxon>Teleostei</taxon>
        <taxon>Ostariophysi</taxon>
        <taxon>Cypriniformes</taxon>
        <taxon>Cyprinidae</taxon>
        <taxon>Labeoninae</taxon>
        <taxon>Labeonini</taxon>
        <taxon>Cirrhinus</taxon>
    </lineage>
</organism>
<evidence type="ECO:0000256" key="1">
    <source>
        <dbReference type="SAM" id="SignalP"/>
    </source>
</evidence>
<protein>
    <submittedName>
        <fullName evidence="2">Uncharacterized protein</fullName>
    </submittedName>
</protein>
<keyword evidence="1" id="KW-0732">Signal</keyword>
<comment type="caution">
    <text evidence="2">The sequence shown here is derived from an EMBL/GenBank/DDBJ whole genome shotgun (WGS) entry which is preliminary data.</text>
</comment>
<keyword evidence="3" id="KW-1185">Reference proteome</keyword>
<sequence>AFFVPSRLASSFVAMVTAPTLSLLLALVEWAGQTSSSPHLLLRPRERERDPVASMHFNIAVIHAGSTVQQGEAGAAAAAGRVPYPGFGRVHSSFGESVVTQWGSANVIWLQ</sequence>
<evidence type="ECO:0000313" key="3">
    <source>
        <dbReference type="Proteomes" id="UP001529510"/>
    </source>
</evidence>
<feature type="non-terminal residue" evidence="2">
    <location>
        <position position="1"/>
    </location>
</feature>
<gene>
    <name evidence="2" type="ORF">M9458_032736</name>
</gene>
<evidence type="ECO:0000313" key="2">
    <source>
        <dbReference type="EMBL" id="KAL0172425.1"/>
    </source>
</evidence>
<name>A0ABD0PEG1_CIRMR</name>
<dbReference type="AlphaFoldDB" id="A0ABD0PEG1"/>
<accession>A0ABD0PEG1</accession>
<reference evidence="2 3" key="1">
    <citation type="submission" date="2024-05" db="EMBL/GenBank/DDBJ databases">
        <title>Genome sequencing and assembly of Indian major carp, Cirrhinus mrigala (Hamilton, 1822).</title>
        <authorList>
            <person name="Mohindra V."/>
            <person name="Chowdhury L.M."/>
            <person name="Lal K."/>
            <person name="Jena J.K."/>
        </authorList>
    </citation>
    <scope>NUCLEOTIDE SEQUENCE [LARGE SCALE GENOMIC DNA]</scope>
    <source>
        <strain evidence="2">CM1030</strain>
        <tissue evidence="2">Blood</tissue>
    </source>
</reference>